<dbReference type="OrthoDB" id="3784760at2759"/>
<proteinExistence type="predicted"/>
<evidence type="ECO:0000256" key="1">
    <source>
        <dbReference type="SAM" id="MobiDB-lite"/>
    </source>
</evidence>
<feature type="compositionally biased region" description="Polar residues" evidence="1">
    <location>
        <begin position="229"/>
        <end position="244"/>
    </location>
</feature>
<name>A0A9Q9DT89_CURCL</name>
<evidence type="ECO:0000313" key="2">
    <source>
        <dbReference type="EMBL" id="USP78532.1"/>
    </source>
</evidence>
<evidence type="ECO:0000313" key="3">
    <source>
        <dbReference type="Proteomes" id="UP001056012"/>
    </source>
</evidence>
<gene>
    <name evidence="2" type="ORF">yc1106_05806</name>
</gene>
<feature type="region of interest" description="Disordered" evidence="1">
    <location>
        <begin position="215"/>
        <end position="247"/>
    </location>
</feature>
<dbReference type="EMBL" id="CP089277">
    <property type="protein sequence ID" value="USP78532.1"/>
    <property type="molecule type" value="Genomic_DNA"/>
</dbReference>
<dbReference type="VEuPathDB" id="FungiDB:yc1106_05806"/>
<accession>A0A9Q9DT89</accession>
<protein>
    <submittedName>
        <fullName evidence="2">Uncharacterized protein</fullName>
    </submittedName>
</protein>
<keyword evidence="3" id="KW-1185">Reference proteome</keyword>
<feature type="region of interest" description="Disordered" evidence="1">
    <location>
        <begin position="291"/>
        <end position="319"/>
    </location>
</feature>
<feature type="compositionally biased region" description="Polar residues" evidence="1">
    <location>
        <begin position="160"/>
        <end position="171"/>
    </location>
</feature>
<dbReference type="Proteomes" id="UP001056012">
    <property type="component" value="Chromosome 4"/>
</dbReference>
<reference evidence="2" key="1">
    <citation type="submission" date="2021-12" db="EMBL/GenBank/DDBJ databases">
        <title>Curvularia clavata genome.</title>
        <authorList>
            <person name="Cao Y."/>
        </authorList>
    </citation>
    <scope>NUCLEOTIDE SEQUENCE</scope>
    <source>
        <strain evidence="2">Yc1106</strain>
    </source>
</reference>
<organism evidence="2 3">
    <name type="scientific">Curvularia clavata</name>
    <dbReference type="NCBI Taxonomy" id="95742"/>
    <lineage>
        <taxon>Eukaryota</taxon>
        <taxon>Fungi</taxon>
        <taxon>Dikarya</taxon>
        <taxon>Ascomycota</taxon>
        <taxon>Pezizomycotina</taxon>
        <taxon>Dothideomycetes</taxon>
        <taxon>Pleosporomycetidae</taxon>
        <taxon>Pleosporales</taxon>
        <taxon>Pleosporineae</taxon>
        <taxon>Pleosporaceae</taxon>
        <taxon>Curvularia</taxon>
    </lineage>
</organism>
<dbReference type="AlphaFoldDB" id="A0A9Q9DT89"/>
<sequence>MFFIKQNIPVHLTPSSLAQPVGNQSQPKPIMENNHVMPTDATADKISEVFSLLRDTLERQPYQAYCTTEASSCPSSPDQFVPSPLRVEKVHSHRIGVATQALNIDSSKQEESFDRTATDSAEKHLNSTEFVLKTECSKEPEQGMTRKVSLQNISFLSSDQVARPSTTQGGHSSAKDGPTDYDPISQSSQLRPSRYDDSTTKHEIKRKLMPYNEESATANHRPAPPGFDSASQTPNRKGHQTSLNDCIPLKTRPKSALYLSPDVQNGPRPPPWGSDDDLALQRRIRSMLREQAQNPAGDTAPASMSAYQKLHSSKHLSEDLSREVEEYRQQILSVYPDMTLDGNADQDKGGCVCCVVM</sequence>
<feature type="compositionally biased region" description="Basic and acidic residues" evidence="1">
    <location>
        <begin position="193"/>
        <end position="202"/>
    </location>
</feature>
<feature type="region of interest" description="Disordered" evidence="1">
    <location>
        <begin position="160"/>
        <end position="202"/>
    </location>
</feature>